<keyword evidence="6" id="KW-1185">Reference proteome</keyword>
<dbReference type="EMBL" id="JBGJLR010000003">
    <property type="protein sequence ID" value="MEZ2738657.1"/>
    <property type="molecule type" value="Genomic_DNA"/>
</dbReference>
<dbReference type="Gene3D" id="3.30.70.270">
    <property type="match status" value="1"/>
</dbReference>
<feature type="transmembrane region" description="Helical" evidence="3">
    <location>
        <begin position="174"/>
        <end position="194"/>
    </location>
</feature>
<dbReference type="PROSITE" id="PS50887">
    <property type="entry name" value="GGDEF"/>
    <property type="match status" value="1"/>
</dbReference>
<accession>A0ABV4IDZ9</accession>
<dbReference type="GO" id="GO:0052621">
    <property type="term" value="F:diguanylate cyclase activity"/>
    <property type="evidence" value="ECO:0007669"/>
    <property type="project" value="UniProtKB-EC"/>
</dbReference>
<evidence type="ECO:0000313" key="5">
    <source>
        <dbReference type="EMBL" id="MEZ2738657.1"/>
    </source>
</evidence>
<comment type="catalytic activity">
    <reaction evidence="2">
        <text>2 GTP = 3',3'-c-di-GMP + 2 diphosphate</text>
        <dbReference type="Rhea" id="RHEA:24898"/>
        <dbReference type="ChEBI" id="CHEBI:33019"/>
        <dbReference type="ChEBI" id="CHEBI:37565"/>
        <dbReference type="ChEBI" id="CHEBI:58805"/>
        <dbReference type="EC" id="2.7.7.65"/>
    </reaction>
</comment>
<comment type="caution">
    <text evidence="5">The sequence shown here is derived from an EMBL/GenBank/DDBJ whole genome shotgun (WGS) entry which is preliminary data.</text>
</comment>
<dbReference type="PANTHER" id="PTHR45138:SF9">
    <property type="entry name" value="DIGUANYLATE CYCLASE DGCM-RELATED"/>
    <property type="match status" value="1"/>
</dbReference>
<dbReference type="InterPro" id="IPR050469">
    <property type="entry name" value="Diguanylate_Cyclase"/>
</dbReference>
<dbReference type="CDD" id="cd01949">
    <property type="entry name" value="GGDEF"/>
    <property type="match status" value="1"/>
</dbReference>
<sequence>MKLLPTTLELLSMPWLCGVLAAGLLVVWLQRRAYRYVLWQALGMLLLALAHALAHQAPAPWSLQVMVVWMLWGAAWALAQAMVAHYGQSVNVYVVVSSAGCVLAVTWIGAASALPAPIRGVAGSMAMGLVLAYALPLAWRGAVRHQLDQWLRWLYSGFTAWVLLGPLLLSPSVFTGAALLLAALCSVTMAWCAWRDGATKPRNSGYRDVVTNLLNRSGLDVVCGALPAASRITVVVLCELKDKNHPRYAMGACSALALQCFAQLLLRSVREGDFVARIGSQEFALALRDLDMTQAQALVQRIQAGLPRFASLDNCRASFGLAQVHEMDSLDTALHRADVALYQSKEEAGHSEPLASVV</sequence>
<evidence type="ECO:0000313" key="6">
    <source>
        <dbReference type="Proteomes" id="UP001567350"/>
    </source>
</evidence>
<reference evidence="5 6" key="1">
    <citation type="submission" date="2024-08" db="EMBL/GenBank/DDBJ databases">
        <authorList>
            <person name="Feng Z."/>
            <person name="Ronholm J."/>
        </authorList>
    </citation>
    <scope>NUCLEOTIDE SEQUENCE [LARGE SCALE GENOMIC DNA]</scope>
    <source>
        <strain evidence="5 6">4-AB0-8</strain>
    </source>
</reference>
<keyword evidence="3" id="KW-0472">Membrane</keyword>
<proteinExistence type="predicted"/>
<protein>
    <recommendedName>
        <fullName evidence="1">diguanylate cyclase</fullName>
        <ecNumber evidence="1">2.7.7.65</ecNumber>
    </recommendedName>
</protein>
<evidence type="ECO:0000256" key="3">
    <source>
        <dbReference type="SAM" id="Phobius"/>
    </source>
</evidence>
<feature type="transmembrane region" description="Helical" evidence="3">
    <location>
        <begin position="12"/>
        <end position="29"/>
    </location>
</feature>
<name>A0ABV4IDZ9_9BURK</name>
<keyword evidence="5" id="KW-0548">Nucleotidyltransferase</keyword>
<feature type="domain" description="GGDEF" evidence="4">
    <location>
        <begin position="231"/>
        <end position="358"/>
    </location>
</feature>
<organism evidence="5 6">
    <name type="scientific">Comamonas jiangduensis</name>
    <dbReference type="NCBI Taxonomy" id="1194168"/>
    <lineage>
        <taxon>Bacteria</taxon>
        <taxon>Pseudomonadati</taxon>
        <taxon>Pseudomonadota</taxon>
        <taxon>Betaproteobacteria</taxon>
        <taxon>Burkholderiales</taxon>
        <taxon>Comamonadaceae</taxon>
        <taxon>Comamonas</taxon>
    </lineage>
</organism>
<dbReference type="Pfam" id="PF00990">
    <property type="entry name" value="GGDEF"/>
    <property type="match status" value="1"/>
</dbReference>
<feature type="transmembrane region" description="Helical" evidence="3">
    <location>
        <begin position="90"/>
        <end position="110"/>
    </location>
</feature>
<evidence type="ECO:0000259" key="4">
    <source>
        <dbReference type="PROSITE" id="PS50887"/>
    </source>
</evidence>
<dbReference type="EC" id="2.7.7.65" evidence="1"/>
<gene>
    <name evidence="5" type="ORF">ACBP88_04140</name>
</gene>
<feature type="transmembrane region" description="Helical" evidence="3">
    <location>
        <begin position="36"/>
        <end position="55"/>
    </location>
</feature>
<dbReference type="SMART" id="SM00267">
    <property type="entry name" value="GGDEF"/>
    <property type="match status" value="1"/>
</dbReference>
<keyword evidence="3" id="KW-0812">Transmembrane</keyword>
<dbReference type="SUPFAM" id="SSF55073">
    <property type="entry name" value="Nucleotide cyclase"/>
    <property type="match status" value="1"/>
</dbReference>
<feature type="transmembrane region" description="Helical" evidence="3">
    <location>
        <begin position="61"/>
        <end position="78"/>
    </location>
</feature>
<dbReference type="Proteomes" id="UP001567350">
    <property type="component" value="Unassembled WGS sequence"/>
</dbReference>
<dbReference type="InterPro" id="IPR043128">
    <property type="entry name" value="Rev_trsase/Diguanyl_cyclase"/>
</dbReference>
<keyword evidence="3" id="KW-1133">Transmembrane helix</keyword>
<dbReference type="InterPro" id="IPR000160">
    <property type="entry name" value="GGDEF_dom"/>
</dbReference>
<dbReference type="PANTHER" id="PTHR45138">
    <property type="entry name" value="REGULATORY COMPONENTS OF SENSORY TRANSDUCTION SYSTEM"/>
    <property type="match status" value="1"/>
</dbReference>
<feature type="transmembrane region" description="Helical" evidence="3">
    <location>
        <begin position="116"/>
        <end position="138"/>
    </location>
</feature>
<feature type="transmembrane region" description="Helical" evidence="3">
    <location>
        <begin position="150"/>
        <end position="168"/>
    </location>
</feature>
<keyword evidence="5" id="KW-0808">Transferase</keyword>
<evidence type="ECO:0000256" key="2">
    <source>
        <dbReference type="ARBA" id="ARBA00034247"/>
    </source>
</evidence>
<dbReference type="InterPro" id="IPR029787">
    <property type="entry name" value="Nucleotide_cyclase"/>
</dbReference>
<dbReference type="RefSeq" id="WP_370891013.1">
    <property type="nucleotide sequence ID" value="NZ_JBGJLR010000003.1"/>
</dbReference>
<evidence type="ECO:0000256" key="1">
    <source>
        <dbReference type="ARBA" id="ARBA00012528"/>
    </source>
</evidence>